<evidence type="ECO:0000256" key="2">
    <source>
        <dbReference type="ARBA" id="ARBA00022670"/>
    </source>
</evidence>
<feature type="active site" description="Charge relay system" evidence="6">
    <location>
        <position position="219"/>
    </location>
</feature>
<dbReference type="PANTHER" id="PTHR43806:SF67">
    <property type="entry name" value="EGF-LIKE DOMAIN-CONTAINING PROTEIN"/>
    <property type="match status" value="1"/>
</dbReference>
<dbReference type="PROSITE" id="PS00138">
    <property type="entry name" value="SUBTILASE_SER"/>
    <property type="match status" value="1"/>
</dbReference>
<feature type="domain" description="Secretion system C-terminal sorting" evidence="9">
    <location>
        <begin position="472"/>
        <end position="542"/>
    </location>
</feature>
<dbReference type="SUPFAM" id="SSF52743">
    <property type="entry name" value="Subtilisin-like"/>
    <property type="match status" value="1"/>
</dbReference>
<keyword evidence="11" id="KW-1185">Reference proteome</keyword>
<name>A0A1G7HZE5_9FLAO</name>
<dbReference type="InterPro" id="IPR015500">
    <property type="entry name" value="Peptidase_S8_subtilisin-rel"/>
</dbReference>
<comment type="similarity">
    <text evidence="1 6">Belongs to the peptidase S8 family.</text>
</comment>
<evidence type="ECO:0000259" key="9">
    <source>
        <dbReference type="Pfam" id="PF18962"/>
    </source>
</evidence>
<organism evidence="10 11">
    <name type="scientific">Ulvibacter litoralis</name>
    <dbReference type="NCBI Taxonomy" id="227084"/>
    <lineage>
        <taxon>Bacteria</taxon>
        <taxon>Pseudomonadati</taxon>
        <taxon>Bacteroidota</taxon>
        <taxon>Flavobacteriia</taxon>
        <taxon>Flavobacteriales</taxon>
        <taxon>Flavobacteriaceae</taxon>
        <taxon>Ulvibacter</taxon>
    </lineage>
</organism>
<keyword evidence="3 7" id="KW-0732">Signal</keyword>
<dbReference type="PIRSF" id="PIRSF037903">
    <property type="entry name" value="Subtilisin_rel_GFO_2223"/>
    <property type="match status" value="1"/>
</dbReference>
<feature type="active site" description="Charge relay system" evidence="6">
    <location>
        <position position="399"/>
    </location>
</feature>
<dbReference type="InterPro" id="IPR017317">
    <property type="entry name" value="Pept_S8_subtilisin_bacteroid-2"/>
</dbReference>
<dbReference type="InterPro" id="IPR050131">
    <property type="entry name" value="Peptidase_S8_subtilisin-like"/>
</dbReference>
<protein>
    <submittedName>
        <fullName evidence="10">Por secretion system C-terminal sorting domain-containing protein</fullName>
    </submittedName>
</protein>
<feature type="domain" description="Peptidase S8/S53" evidence="8">
    <location>
        <begin position="170"/>
        <end position="445"/>
    </location>
</feature>
<dbReference type="NCBIfam" id="TIGR04183">
    <property type="entry name" value="Por_Secre_tail"/>
    <property type="match status" value="1"/>
</dbReference>
<dbReference type="InterPro" id="IPR026444">
    <property type="entry name" value="Secre_tail"/>
</dbReference>
<dbReference type="Proteomes" id="UP000199321">
    <property type="component" value="Unassembled WGS sequence"/>
</dbReference>
<evidence type="ECO:0000313" key="10">
    <source>
        <dbReference type="EMBL" id="SDF05738.1"/>
    </source>
</evidence>
<dbReference type="InterPro" id="IPR023828">
    <property type="entry name" value="Peptidase_S8_Ser-AS"/>
</dbReference>
<evidence type="ECO:0000259" key="8">
    <source>
        <dbReference type="Pfam" id="PF00082"/>
    </source>
</evidence>
<dbReference type="STRING" id="227084.SAMN05421855_10513"/>
<dbReference type="RefSeq" id="WP_093145082.1">
    <property type="nucleotide sequence ID" value="NZ_BMWO01000007.1"/>
</dbReference>
<feature type="signal peptide" evidence="7">
    <location>
        <begin position="1"/>
        <end position="18"/>
    </location>
</feature>
<dbReference type="Gene3D" id="3.40.50.200">
    <property type="entry name" value="Peptidase S8/S53 domain"/>
    <property type="match status" value="1"/>
</dbReference>
<dbReference type="Pfam" id="PF18962">
    <property type="entry name" value="Por_Secre_tail"/>
    <property type="match status" value="1"/>
</dbReference>
<dbReference type="AlphaFoldDB" id="A0A1G7HZE5"/>
<dbReference type="Pfam" id="PF00082">
    <property type="entry name" value="Peptidase_S8"/>
    <property type="match status" value="1"/>
</dbReference>
<evidence type="ECO:0000256" key="3">
    <source>
        <dbReference type="ARBA" id="ARBA00022729"/>
    </source>
</evidence>
<evidence type="ECO:0000256" key="7">
    <source>
        <dbReference type="SAM" id="SignalP"/>
    </source>
</evidence>
<accession>A0A1G7HZE5</accession>
<evidence type="ECO:0000256" key="5">
    <source>
        <dbReference type="ARBA" id="ARBA00022825"/>
    </source>
</evidence>
<dbReference type="PROSITE" id="PS51892">
    <property type="entry name" value="SUBTILASE"/>
    <property type="match status" value="1"/>
</dbReference>
<evidence type="ECO:0000313" key="11">
    <source>
        <dbReference type="Proteomes" id="UP000199321"/>
    </source>
</evidence>
<dbReference type="GO" id="GO:0006508">
    <property type="term" value="P:proteolysis"/>
    <property type="evidence" value="ECO:0007669"/>
    <property type="project" value="UniProtKB-KW"/>
</dbReference>
<feature type="chain" id="PRO_5011786894" evidence="7">
    <location>
        <begin position="19"/>
        <end position="544"/>
    </location>
</feature>
<dbReference type="PANTHER" id="PTHR43806">
    <property type="entry name" value="PEPTIDASE S8"/>
    <property type="match status" value="1"/>
</dbReference>
<sequence>MKKLLFLFAVLTAPCMFAQQDALVFFADKEDVATSIANPISILTQAAIDRKAMHNTPIDERDVPVNEAYIAAIKGAPGITVHAKSKWMNSIYVRGSVTNIENLVDDFAFVSSVEFMDKDLNFGPITTSPPNDKFAIENQSSNNIIYNYGSAANQTEMIGTDYLHENDFTGEGVIVAVLDNGFPGVMTNPAYSHIINEGRLLGTYDFVDREVDVTGTGSHGINTSSDIGGLLEGSDPFVGTAPNASFYLFVTEDGNSETPLEEALWVEALERADSLGVQVVNTSLSYREFDDSRYDHDYNDLDGQTTIGARGGNHGFDKGMILVNSAGNNGSDPFPYVWTPADAPGVFTIGAVNSGGAYVSFSAIGPTVDGRIKPDVMAQGRQSAVITQGGNVSTSSGTSFSSPIIAGSMASLWQARPEIPNTRVMQVVRESAHLYNNPTDQMGYGIPNFEDAYNALVNLGLENDFRKEQFALYPNPVTTNVNVSFPEGVSEATMTVYNVIGKEVLNTTISATKNSVDLSQLTSGMYIASITSNNKTNSFKLIKQ</sequence>
<dbReference type="EMBL" id="FNBA01000005">
    <property type="protein sequence ID" value="SDF05738.1"/>
    <property type="molecule type" value="Genomic_DNA"/>
</dbReference>
<keyword evidence="2 6" id="KW-0645">Protease</keyword>
<keyword evidence="4 6" id="KW-0378">Hydrolase</keyword>
<evidence type="ECO:0000256" key="4">
    <source>
        <dbReference type="ARBA" id="ARBA00022801"/>
    </source>
</evidence>
<dbReference type="InterPro" id="IPR036852">
    <property type="entry name" value="Peptidase_S8/S53_dom_sf"/>
</dbReference>
<evidence type="ECO:0000256" key="6">
    <source>
        <dbReference type="PROSITE-ProRule" id="PRU01240"/>
    </source>
</evidence>
<proteinExistence type="inferred from homology"/>
<dbReference type="PRINTS" id="PR00723">
    <property type="entry name" value="SUBTILISIN"/>
</dbReference>
<dbReference type="InterPro" id="IPR000209">
    <property type="entry name" value="Peptidase_S8/S53_dom"/>
</dbReference>
<dbReference type="OrthoDB" id="1407599at2"/>
<reference evidence="10 11" key="1">
    <citation type="submission" date="2016-10" db="EMBL/GenBank/DDBJ databases">
        <authorList>
            <person name="de Groot N.N."/>
        </authorList>
    </citation>
    <scope>NUCLEOTIDE SEQUENCE [LARGE SCALE GENOMIC DNA]</scope>
    <source>
        <strain evidence="10 11">DSM 16195</strain>
    </source>
</reference>
<evidence type="ECO:0000256" key="1">
    <source>
        <dbReference type="ARBA" id="ARBA00011073"/>
    </source>
</evidence>
<gene>
    <name evidence="10" type="ORF">SAMN05421855_10513</name>
</gene>
<dbReference type="GO" id="GO:0004252">
    <property type="term" value="F:serine-type endopeptidase activity"/>
    <property type="evidence" value="ECO:0007669"/>
    <property type="project" value="UniProtKB-UniRule"/>
</dbReference>
<keyword evidence="5 6" id="KW-0720">Serine protease</keyword>
<feature type="active site" description="Charge relay system" evidence="6">
    <location>
        <position position="179"/>
    </location>
</feature>